<feature type="domain" description="4Fe-4S Mo/W bis-MGD-type" evidence="11">
    <location>
        <begin position="16"/>
        <end position="70"/>
    </location>
</feature>
<dbReference type="InterPro" id="IPR009010">
    <property type="entry name" value="Asp_de-COase-like_dom_sf"/>
</dbReference>
<dbReference type="GO" id="GO:0043546">
    <property type="term" value="F:molybdopterin cofactor binding"/>
    <property type="evidence" value="ECO:0007669"/>
    <property type="project" value="InterPro"/>
</dbReference>
<evidence type="ECO:0000259" key="11">
    <source>
        <dbReference type="PROSITE" id="PS51669"/>
    </source>
</evidence>
<organism evidence="12 13">
    <name type="scientific">Solimonas aquatica</name>
    <dbReference type="NCBI Taxonomy" id="489703"/>
    <lineage>
        <taxon>Bacteria</taxon>
        <taxon>Pseudomonadati</taxon>
        <taxon>Pseudomonadota</taxon>
        <taxon>Gammaproteobacteria</taxon>
        <taxon>Nevskiales</taxon>
        <taxon>Nevskiaceae</taxon>
        <taxon>Solimonas</taxon>
    </lineage>
</organism>
<dbReference type="Pfam" id="PF01568">
    <property type="entry name" value="Molydop_binding"/>
    <property type="match status" value="1"/>
</dbReference>
<keyword evidence="7" id="KW-0560">Oxidoreductase</keyword>
<dbReference type="InterPro" id="IPR050123">
    <property type="entry name" value="Prok_molybdopt-oxidoreductase"/>
</dbReference>
<evidence type="ECO:0000313" key="13">
    <source>
        <dbReference type="Proteomes" id="UP000199233"/>
    </source>
</evidence>
<dbReference type="Pfam" id="PF04324">
    <property type="entry name" value="Fer2_BFD"/>
    <property type="match status" value="1"/>
</dbReference>
<keyword evidence="13" id="KW-1185">Reference proteome</keyword>
<comment type="cofactor">
    <cofactor evidence="1">
        <name>Mo-bis(molybdopterin guanine dinucleotide)</name>
        <dbReference type="ChEBI" id="CHEBI:60539"/>
    </cofactor>
</comment>
<dbReference type="GO" id="GO:0051539">
    <property type="term" value="F:4 iron, 4 sulfur cluster binding"/>
    <property type="evidence" value="ECO:0007669"/>
    <property type="project" value="UniProtKB-KW"/>
</dbReference>
<dbReference type="SUPFAM" id="SSF50692">
    <property type="entry name" value="ADC-like"/>
    <property type="match status" value="1"/>
</dbReference>
<evidence type="ECO:0000256" key="2">
    <source>
        <dbReference type="ARBA" id="ARBA00001966"/>
    </source>
</evidence>
<keyword evidence="9" id="KW-0411">Iron-sulfur</keyword>
<dbReference type="Proteomes" id="UP000199233">
    <property type="component" value="Unassembled WGS sequence"/>
</dbReference>
<keyword evidence="8" id="KW-0408">Iron</keyword>
<evidence type="ECO:0000256" key="1">
    <source>
        <dbReference type="ARBA" id="ARBA00001942"/>
    </source>
</evidence>
<dbReference type="GO" id="GO:0016020">
    <property type="term" value="C:membrane"/>
    <property type="evidence" value="ECO:0007669"/>
    <property type="project" value="TreeGrafter"/>
</dbReference>
<evidence type="ECO:0000256" key="9">
    <source>
        <dbReference type="ARBA" id="ARBA00023014"/>
    </source>
</evidence>
<dbReference type="CDD" id="cd02754">
    <property type="entry name" value="MopB_Nitrate-R-NapA-like"/>
    <property type="match status" value="1"/>
</dbReference>
<dbReference type="Pfam" id="PF00384">
    <property type="entry name" value="Molybdopterin"/>
    <property type="match status" value="1"/>
</dbReference>
<dbReference type="PROSITE" id="PS51669">
    <property type="entry name" value="4FE4S_MOW_BIS_MGD"/>
    <property type="match status" value="1"/>
</dbReference>
<evidence type="ECO:0000256" key="3">
    <source>
        <dbReference type="ARBA" id="ARBA00008747"/>
    </source>
</evidence>
<dbReference type="SMART" id="SM00926">
    <property type="entry name" value="Molybdop_Fe4S4"/>
    <property type="match status" value="1"/>
</dbReference>
<sequence>MPRPDAAYSVRMNDLPGAIRTTCPYCGVGCGVQMQGGRGAQALGDITHPANHGRLCVKGSALGETLGLSSRLLSPMLRERRDAAMRSAGWNAALDRIADAFARSIAEHGPDSVALYVSGQLLTEDYYVANKLMKGYIGSGNIDTNSRLCMSSAVAGHKRAFGEDVVPGCYEDFECADLIVLVGSNTAWCHPVLYQRIAAEKERRPELYVVVIDPRRTASCDIADLHLPLAPGSDVALFNGLLLWLAAHEATDSAYIAAHTRGFEAALAVARQSAGDFETLARTCGLGRDKLQSFYERFAATEKTVTLFSQGVNQSSQGTDKVNAIINCHLATGRIGKPGMGPFSMTGQPNAMGGREVGGLANTLAAHMEFARTEDRARVQRFWNSPAIASKPGLKAVDLFEAVHEGRIKALWIMATNPVVSLPDANRVREALRRCEFVAVSDVVRDTDTAALADVLLPAQAWGEKDGTVTNSERCISRQRAFVPAAGEAQPDWWALSQVAARLGHGAAFAYRSAHEIFDEHARLSAFENGFAEGGAGRVFNLRGLVGLDAVAYDALEPVRWPVLARGAQSGRLFGDGRFAHEDGRAVFIATAAQTPAHAPGEDYPLVLNTGRIRDQWHTMTRTGLAPTLGAHLPEPYVDLHPADALASGAREHELARVSSRWGSLVARVRFSGELRRGQVFVPIHWNDQFASDARVGALVNPVVDPISGEPEFKHTPVRVEDFRVDWHGVVYSREPLQAQQLAWWTRIQTLDALRYEIAGRGAVKDPQAWARQLFGVGDPRADWIEYRDDSGGIYHAAWLREGRLQACVYLAPRAMLPQRQWLADLFTRPRLSLRERQSLLAAAPLGAGGNEGPLVCSCFRVGRNTIVKAVQEKGLQSPREITACLRAGGNCGSCVPELRALIAECAASAAEA</sequence>
<dbReference type="InterPro" id="IPR041957">
    <property type="entry name" value="CT_Nitrate-R-NapA-like"/>
</dbReference>
<dbReference type="Pfam" id="PF04879">
    <property type="entry name" value="Molybdop_Fe4S4"/>
    <property type="match status" value="1"/>
</dbReference>
<dbReference type="STRING" id="489703.SAMN04488038_103300"/>
<dbReference type="CDD" id="cd02791">
    <property type="entry name" value="MopB_CT_Nitrate-R-NapA-like"/>
    <property type="match status" value="1"/>
</dbReference>
<dbReference type="GO" id="GO:1990204">
    <property type="term" value="C:oxidoreductase complex"/>
    <property type="evidence" value="ECO:0007669"/>
    <property type="project" value="UniProtKB-ARBA"/>
</dbReference>
<dbReference type="InterPro" id="IPR006657">
    <property type="entry name" value="MoPterin_dinucl-bd_dom"/>
</dbReference>
<dbReference type="PANTHER" id="PTHR43105">
    <property type="entry name" value="RESPIRATORY NITRATE REDUCTASE"/>
    <property type="match status" value="1"/>
</dbReference>
<dbReference type="Gene3D" id="3.40.228.10">
    <property type="entry name" value="Dimethylsulfoxide Reductase, domain 2"/>
    <property type="match status" value="1"/>
</dbReference>
<evidence type="ECO:0000313" key="12">
    <source>
        <dbReference type="EMBL" id="SEQ08130.1"/>
    </source>
</evidence>
<dbReference type="EMBL" id="FOFS01000003">
    <property type="protein sequence ID" value="SEQ08130.1"/>
    <property type="molecule type" value="Genomic_DNA"/>
</dbReference>
<reference evidence="12 13" key="1">
    <citation type="submission" date="2016-10" db="EMBL/GenBank/DDBJ databases">
        <authorList>
            <person name="de Groot N.N."/>
        </authorList>
    </citation>
    <scope>NUCLEOTIDE SEQUENCE [LARGE SCALE GENOMIC DNA]</scope>
    <source>
        <strain evidence="12 13">DSM 25927</strain>
    </source>
</reference>
<name>A0A1H9D3R1_9GAMM</name>
<dbReference type="GO" id="GO:0046872">
    <property type="term" value="F:metal ion binding"/>
    <property type="evidence" value="ECO:0007669"/>
    <property type="project" value="UniProtKB-KW"/>
</dbReference>
<dbReference type="SUPFAM" id="SSF53706">
    <property type="entry name" value="Formate dehydrogenase/DMSO reductase, domains 1-3"/>
    <property type="match status" value="1"/>
</dbReference>
<evidence type="ECO:0000256" key="5">
    <source>
        <dbReference type="ARBA" id="ARBA00022505"/>
    </source>
</evidence>
<comment type="cofactor">
    <cofactor evidence="2">
        <name>[4Fe-4S] cluster</name>
        <dbReference type="ChEBI" id="CHEBI:49883"/>
    </cofactor>
</comment>
<dbReference type="Gene3D" id="2.20.25.90">
    <property type="entry name" value="ADC-like domains"/>
    <property type="match status" value="1"/>
</dbReference>
<dbReference type="AlphaFoldDB" id="A0A1H9D3R1"/>
<dbReference type="InterPro" id="IPR006963">
    <property type="entry name" value="Mopterin_OxRdtase_4Fe-4S_dom"/>
</dbReference>
<dbReference type="InterPro" id="IPR007419">
    <property type="entry name" value="BFD-like_2Fe2S-bd_dom"/>
</dbReference>
<evidence type="ECO:0000256" key="8">
    <source>
        <dbReference type="ARBA" id="ARBA00023004"/>
    </source>
</evidence>
<dbReference type="GO" id="GO:0045333">
    <property type="term" value="P:cellular respiration"/>
    <property type="evidence" value="ECO:0007669"/>
    <property type="project" value="UniProtKB-ARBA"/>
</dbReference>
<dbReference type="Gene3D" id="1.10.10.1100">
    <property type="entry name" value="BFD-like [2Fe-2S]-binding domain"/>
    <property type="match status" value="1"/>
</dbReference>
<dbReference type="Gene3D" id="3.40.50.740">
    <property type="match status" value="1"/>
</dbReference>
<dbReference type="PANTHER" id="PTHR43105:SF9">
    <property type="entry name" value="NADPH-FE(3+) OXIDOREDUCTASE SUBUNIT ALPHA"/>
    <property type="match status" value="1"/>
</dbReference>
<keyword evidence="6" id="KW-0479">Metal-binding</keyword>
<evidence type="ECO:0000256" key="4">
    <source>
        <dbReference type="ARBA" id="ARBA00022485"/>
    </source>
</evidence>
<dbReference type="Gene3D" id="2.40.40.20">
    <property type="match status" value="1"/>
</dbReference>
<accession>A0A1H9D3R1</accession>
<comment type="similarity">
    <text evidence="3">Belongs to the prokaryotic molybdopterin-containing oxidoreductase family. NasA/NapA/NarB subfamily.</text>
</comment>
<dbReference type="InterPro" id="IPR041854">
    <property type="entry name" value="BFD-like_2Fe2S-bd_dom_sf"/>
</dbReference>
<gene>
    <name evidence="12" type="ORF">SAMN04488038_103300</name>
</gene>
<evidence type="ECO:0000256" key="10">
    <source>
        <dbReference type="ARBA" id="ARBA00023063"/>
    </source>
</evidence>
<evidence type="ECO:0000256" key="7">
    <source>
        <dbReference type="ARBA" id="ARBA00023002"/>
    </source>
</evidence>
<keyword evidence="10" id="KW-0534">Nitrate assimilation</keyword>
<protein>
    <submittedName>
        <fullName evidence="12">Assimilatory nitrate reductase (NADH) alpha subunit apoprotein</fullName>
    </submittedName>
</protein>
<keyword evidence="5" id="KW-0500">Molybdenum</keyword>
<keyword evidence="4" id="KW-0004">4Fe-4S</keyword>
<dbReference type="GO" id="GO:0042128">
    <property type="term" value="P:nitrate assimilation"/>
    <property type="evidence" value="ECO:0007669"/>
    <property type="project" value="UniProtKB-KW"/>
</dbReference>
<evidence type="ECO:0000256" key="6">
    <source>
        <dbReference type="ARBA" id="ARBA00022723"/>
    </source>
</evidence>
<dbReference type="GO" id="GO:0016491">
    <property type="term" value="F:oxidoreductase activity"/>
    <property type="evidence" value="ECO:0007669"/>
    <property type="project" value="UniProtKB-KW"/>
</dbReference>
<dbReference type="InterPro" id="IPR006656">
    <property type="entry name" value="Mopterin_OxRdtase"/>
</dbReference>
<proteinExistence type="inferred from homology"/>